<evidence type="ECO:0000313" key="1">
    <source>
        <dbReference type="EMBL" id="QJQ37757.1"/>
    </source>
</evidence>
<accession>A0A6M4B6Y9</accession>
<sequence>MYYSRNPREVLHPYTGSSQITIESKDLEKVSEYLKSNGYTVVPPWGPDPPPVPPEPPVPPLFITSIDALYGNDETGLPPVPPPGTPYSHHLVFRAGPFQPVSILSYYYIYIDVNPENYYIITVHYVGSTSGNPPQALAGQYVSSVYSSPSSSSYFYMVFSSTDGYLFYLPIIDPTSRSPSGTSDPDLRFILNKSNFRVVTSEIIK</sequence>
<name>A0A6M4B6Y9_9VIRU</name>
<organism evidence="1">
    <name type="scientific">Cressdnaviricota sp</name>
    <dbReference type="NCBI Taxonomy" id="2748378"/>
    <lineage>
        <taxon>Viruses</taxon>
        <taxon>Monodnaviria</taxon>
        <taxon>Shotokuvirae</taxon>
        <taxon>Cressdnaviricota</taxon>
    </lineage>
</organism>
<proteinExistence type="predicted"/>
<dbReference type="EMBL" id="MN621478">
    <property type="protein sequence ID" value="QJQ37757.1"/>
    <property type="molecule type" value="Genomic_DNA"/>
</dbReference>
<protein>
    <submittedName>
        <fullName evidence="1">Capsid protein</fullName>
    </submittedName>
</protein>
<reference evidence="1" key="1">
    <citation type="submission" date="2019-10" db="EMBL/GenBank/DDBJ databases">
        <authorList>
            <person name="Liu Q."/>
            <person name="Zhang W."/>
        </authorList>
    </citation>
    <scope>NUCLEOTIDE SEQUENCE</scope>
    <source>
        <strain evidence="1">UJSL015</strain>
    </source>
</reference>